<reference evidence="3 4" key="1">
    <citation type="submission" date="2017-04" db="EMBL/GenBank/DDBJ databases">
        <authorList>
            <person name="Afonso C.L."/>
            <person name="Miller P.J."/>
            <person name="Scott M.A."/>
            <person name="Spackman E."/>
            <person name="Goraichik I."/>
            <person name="Dimitrov K.M."/>
            <person name="Suarez D.L."/>
            <person name="Swayne D.E."/>
        </authorList>
    </citation>
    <scope>NUCLEOTIDE SEQUENCE [LARGE SCALE GENOMIC DNA]</scope>
    <source>
        <strain evidence="3 4">DSM 23236</strain>
    </source>
</reference>
<dbReference type="SUPFAM" id="SSF53474">
    <property type="entry name" value="alpha/beta-Hydrolases"/>
    <property type="match status" value="1"/>
</dbReference>
<gene>
    <name evidence="3" type="ORF">SAMN02745857_00658</name>
</gene>
<dbReference type="AlphaFoldDB" id="A0A1W1X5Q2"/>
<feature type="chain" id="PRO_5012213003" evidence="1">
    <location>
        <begin position="27"/>
        <end position="257"/>
    </location>
</feature>
<dbReference type="Pfam" id="PF12146">
    <property type="entry name" value="Hydrolase_4"/>
    <property type="match status" value="1"/>
</dbReference>
<accession>A0A1W1X5Q2</accession>
<evidence type="ECO:0000256" key="1">
    <source>
        <dbReference type="SAM" id="SignalP"/>
    </source>
</evidence>
<name>A0A1W1X5Q2_9NEIS</name>
<organism evidence="3 4">
    <name type="scientific">Andreprevotia lacus DSM 23236</name>
    <dbReference type="NCBI Taxonomy" id="1121001"/>
    <lineage>
        <taxon>Bacteria</taxon>
        <taxon>Pseudomonadati</taxon>
        <taxon>Pseudomonadota</taxon>
        <taxon>Betaproteobacteria</taxon>
        <taxon>Neisseriales</taxon>
        <taxon>Chitinibacteraceae</taxon>
        <taxon>Andreprevotia</taxon>
    </lineage>
</organism>
<evidence type="ECO:0000313" key="4">
    <source>
        <dbReference type="Proteomes" id="UP000192761"/>
    </source>
</evidence>
<keyword evidence="4" id="KW-1185">Reference proteome</keyword>
<sequence length="257" mass="26654">MFKTSLNRPHLALLLAAALALPVVHAKPLKTGKAAKPAPAAEAAPAVPKVSGQTVAFQSGDGTLLSGVWYGPEHADRVVLLSHQYNRTQDDWAPLLPGLLAQGYAVLTYNFRGYPPSAGKIDLSHIADDLRAASTFARSRGAGHLALVSASMGGIVTVPAALDIQPDLYVLLSSPGAYGSIAAPDEALKASTAAKLFINSKYDSYLADTTHMHEVAGGTKALQVFPGGAHGADLLSGDGAPVVIRAISDFIAANWRS</sequence>
<evidence type="ECO:0000313" key="3">
    <source>
        <dbReference type="EMBL" id="SMC19170.1"/>
    </source>
</evidence>
<dbReference type="RefSeq" id="WP_084089123.1">
    <property type="nucleotide sequence ID" value="NZ_FWXD01000003.1"/>
</dbReference>
<feature type="domain" description="Serine aminopeptidase S33" evidence="2">
    <location>
        <begin position="74"/>
        <end position="201"/>
    </location>
</feature>
<dbReference type="OrthoDB" id="9777090at2"/>
<dbReference type="Proteomes" id="UP000192761">
    <property type="component" value="Unassembled WGS sequence"/>
</dbReference>
<proteinExistence type="predicted"/>
<dbReference type="GO" id="GO:0016787">
    <property type="term" value="F:hydrolase activity"/>
    <property type="evidence" value="ECO:0007669"/>
    <property type="project" value="UniProtKB-KW"/>
</dbReference>
<keyword evidence="1" id="KW-0732">Signal</keyword>
<dbReference type="Gene3D" id="3.40.50.1820">
    <property type="entry name" value="alpha/beta hydrolase"/>
    <property type="match status" value="1"/>
</dbReference>
<evidence type="ECO:0000259" key="2">
    <source>
        <dbReference type="Pfam" id="PF12146"/>
    </source>
</evidence>
<feature type="signal peptide" evidence="1">
    <location>
        <begin position="1"/>
        <end position="26"/>
    </location>
</feature>
<dbReference type="EMBL" id="FWXD01000003">
    <property type="protein sequence ID" value="SMC19170.1"/>
    <property type="molecule type" value="Genomic_DNA"/>
</dbReference>
<protein>
    <submittedName>
        <fullName evidence="3">Alpha/beta hydrolase family protein</fullName>
    </submittedName>
</protein>
<dbReference type="STRING" id="1121001.SAMN02745857_00658"/>
<dbReference type="InterPro" id="IPR022742">
    <property type="entry name" value="Hydrolase_4"/>
</dbReference>
<dbReference type="InterPro" id="IPR029058">
    <property type="entry name" value="AB_hydrolase_fold"/>
</dbReference>
<keyword evidence="3" id="KW-0378">Hydrolase</keyword>